<gene>
    <name evidence="4" type="ORF">DS745_16105</name>
</gene>
<keyword evidence="2" id="KW-0732">Signal</keyword>
<sequence length="348" mass="36569">MKKKISVLFLAFILMLSMSMGVQANNGNSADIVDTAVASEDFNTLVAAVQAAGLVDALKGEGPFTVFAPTDEAFNQLLNELNLTAEQLLASDELSNILLYHVVSGKVMSSDLVDGMEVETLNGEKIVISLDPVKVNNSTVVAADIETSNGVIHVIDTVLLPAGDQAVEEEATLTDIVDTAVAADNFQTLVAAVQAAGLVDALKGEGPFTVFAPTDEAFNQLLAELGVTAEQLLAREDLADILLYHVVSGKVLSTDLTDGMEVETLNGEKIIISLNPVKVNDSNVVAADIEASNGVIHVIDAVLLPIGDEAVTEIPKTGNNSISMYVLLAILAGAVGLYVVRRTRTVRA</sequence>
<feature type="domain" description="FAS1" evidence="3">
    <location>
        <begin position="29"/>
        <end position="159"/>
    </location>
</feature>
<dbReference type="SMART" id="SM00554">
    <property type="entry name" value="FAS1"/>
    <property type="match status" value="2"/>
</dbReference>
<dbReference type="InterPro" id="IPR000782">
    <property type="entry name" value="FAS1_domain"/>
</dbReference>
<keyword evidence="1" id="KW-0812">Transmembrane</keyword>
<keyword evidence="1" id="KW-1133">Transmembrane helix</keyword>
<keyword evidence="5" id="KW-1185">Reference proteome</keyword>
<dbReference type="Gene3D" id="2.30.180.10">
    <property type="entry name" value="FAS1 domain"/>
    <property type="match status" value="2"/>
</dbReference>
<dbReference type="PANTHER" id="PTHR10900">
    <property type="entry name" value="PERIOSTIN-RELATED"/>
    <property type="match status" value="1"/>
</dbReference>
<dbReference type="NCBIfam" id="TIGR01167">
    <property type="entry name" value="LPXTG_anchor"/>
    <property type="match status" value="1"/>
</dbReference>
<evidence type="ECO:0000313" key="5">
    <source>
        <dbReference type="Proteomes" id="UP000290649"/>
    </source>
</evidence>
<feature type="transmembrane region" description="Helical" evidence="1">
    <location>
        <begin position="322"/>
        <end position="340"/>
    </location>
</feature>
<accession>A0A4Q0VPA1</accession>
<dbReference type="PROSITE" id="PS50213">
    <property type="entry name" value="FAS1"/>
    <property type="match status" value="2"/>
</dbReference>
<dbReference type="InterPro" id="IPR036378">
    <property type="entry name" value="FAS1_dom_sf"/>
</dbReference>
<dbReference type="Proteomes" id="UP000290649">
    <property type="component" value="Unassembled WGS sequence"/>
</dbReference>
<dbReference type="PANTHER" id="PTHR10900:SF77">
    <property type="entry name" value="FI19380P1"/>
    <property type="match status" value="1"/>
</dbReference>
<dbReference type="InterPro" id="IPR050904">
    <property type="entry name" value="Adhesion/Biosynth-related"/>
</dbReference>
<reference evidence="4 5" key="1">
    <citation type="journal article" date="2019" name="Int. J. Syst. Evol. Microbiol.">
        <title>Anaerobacillus alkaliphilus sp. nov., a novel alkaliphilic and moderately halophilic bacterium.</title>
        <authorList>
            <person name="Borsodi A.K."/>
            <person name="Aszalos J.M."/>
            <person name="Bihari P."/>
            <person name="Nagy I."/>
            <person name="Schumann P."/>
            <person name="Sproer C."/>
            <person name="Kovacs A.L."/>
            <person name="Boka K."/>
            <person name="Dobosy P."/>
            <person name="Ovari M."/>
            <person name="Szili-Kovacs T."/>
            <person name="Toth E."/>
        </authorList>
    </citation>
    <scope>NUCLEOTIDE SEQUENCE [LARGE SCALE GENOMIC DNA]</scope>
    <source>
        <strain evidence="4 5">B16-10</strain>
    </source>
</reference>
<dbReference type="Pfam" id="PF02469">
    <property type="entry name" value="Fasciclin"/>
    <property type="match status" value="2"/>
</dbReference>
<dbReference type="AlphaFoldDB" id="A0A4Q0VPA1"/>
<dbReference type="SUPFAM" id="SSF82153">
    <property type="entry name" value="FAS1 domain"/>
    <property type="match status" value="2"/>
</dbReference>
<proteinExistence type="predicted"/>
<name>A0A4Q0VPA1_9BACI</name>
<evidence type="ECO:0000259" key="3">
    <source>
        <dbReference type="PROSITE" id="PS50213"/>
    </source>
</evidence>
<evidence type="ECO:0000313" key="4">
    <source>
        <dbReference type="EMBL" id="RXI97881.1"/>
    </source>
</evidence>
<feature type="chain" id="PRO_5020579700" evidence="2">
    <location>
        <begin position="25"/>
        <end position="348"/>
    </location>
</feature>
<feature type="signal peptide" evidence="2">
    <location>
        <begin position="1"/>
        <end position="24"/>
    </location>
</feature>
<dbReference type="GO" id="GO:0005615">
    <property type="term" value="C:extracellular space"/>
    <property type="evidence" value="ECO:0007669"/>
    <property type="project" value="TreeGrafter"/>
</dbReference>
<keyword evidence="1" id="KW-0472">Membrane</keyword>
<organism evidence="4 5">
    <name type="scientific">Anaerobacillus alkaliphilus</name>
    <dbReference type="NCBI Taxonomy" id="1548597"/>
    <lineage>
        <taxon>Bacteria</taxon>
        <taxon>Bacillati</taxon>
        <taxon>Bacillota</taxon>
        <taxon>Bacilli</taxon>
        <taxon>Bacillales</taxon>
        <taxon>Bacillaceae</taxon>
        <taxon>Anaerobacillus</taxon>
    </lineage>
</organism>
<evidence type="ECO:0000256" key="1">
    <source>
        <dbReference type="SAM" id="Phobius"/>
    </source>
</evidence>
<comment type="caution">
    <text evidence="4">The sequence shown here is derived from an EMBL/GenBank/DDBJ whole genome shotgun (WGS) entry which is preliminary data.</text>
</comment>
<dbReference type="EMBL" id="QOUX01000046">
    <property type="protein sequence ID" value="RXI97881.1"/>
    <property type="molecule type" value="Genomic_DNA"/>
</dbReference>
<feature type="domain" description="FAS1" evidence="3">
    <location>
        <begin position="173"/>
        <end position="303"/>
    </location>
</feature>
<protein>
    <submittedName>
        <fullName evidence="4">Fasciclin domain-containing protein</fullName>
    </submittedName>
</protein>
<dbReference type="FunFam" id="2.30.180.10:FF:000032">
    <property type="entry name" value="Fasciclin domain-containing protein, putative"/>
    <property type="match status" value="2"/>
</dbReference>
<evidence type="ECO:0000256" key="2">
    <source>
        <dbReference type="SAM" id="SignalP"/>
    </source>
</evidence>
<dbReference type="RefSeq" id="WP_129079246.1">
    <property type="nucleotide sequence ID" value="NZ_QOUX01000046.1"/>
</dbReference>
<dbReference type="OrthoDB" id="9800666at2"/>